<evidence type="ECO:0000256" key="4">
    <source>
        <dbReference type="ARBA" id="ARBA00022989"/>
    </source>
</evidence>
<organism evidence="8 9">
    <name type="scientific">Demequina zhanjiangensis</name>
    <dbReference type="NCBI Taxonomy" id="3051659"/>
    <lineage>
        <taxon>Bacteria</taxon>
        <taxon>Bacillati</taxon>
        <taxon>Actinomycetota</taxon>
        <taxon>Actinomycetes</taxon>
        <taxon>Micrococcales</taxon>
        <taxon>Demequinaceae</taxon>
        <taxon>Demequina</taxon>
    </lineage>
</organism>
<keyword evidence="3 6" id="KW-0812">Transmembrane</keyword>
<dbReference type="CDD" id="cd17324">
    <property type="entry name" value="MFS_NepI_like"/>
    <property type="match status" value="1"/>
</dbReference>
<keyword evidence="4 6" id="KW-1133">Transmembrane helix</keyword>
<feature type="transmembrane region" description="Helical" evidence="6">
    <location>
        <begin position="404"/>
        <end position="425"/>
    </location>
</feature>
<feature type="transmembrane region" description="Helical" evidence="6">
    <location>
        <begin position="284"/>
        <end position="307"/>
    </location>
</feature>
<keyword evidence="5 6" id="KW-0472">Membrane</keyword>
<gene>
    <name evidence="8" type="ORF">QQX04_10935</name>
</gene>
<feature type="transmembrane region" description="Helical" evidence="6">
    <location>
        <begin position="370"/>
        <end position="392"/>
    </location>
</feature>
<evidence type="ECO:0000313" key="8">
    <source>
        <dbReference type="EMBL" id="MDN4473507.1"/>
    </source>
</evidence>
<evidence type="ECO:0000256" key="1">
    <source>
        <dbReference type="ARBA" id="ARBA00004651"/>
    </source>
</evidence>
<feature type="transmembrane region" description="Helical" evidence="6">
    <location>
        <begin position="431"/>
        <end position="451"/>
    </location>
</feature>
<feature type="transmembrane region" description="Helical" evidence="6">
    <location>
        <begin position="143"/>
        <end position="166"/>
    </location>
</feature>
<feature type="transmembrane region" description="Helical" evidence="6">
    <location>
        <begin position="319"/>
        <end position="340"/>
    </location>
</feature>
<sequence>MSASTRTLEMPALDELLQSDAPAHPAPPERYDPEPTTVAIPVIGAVESIVVDEPQPGVRSLESLTLSPRRAKAALWVLAVAAFAAGVNEGSVVALTPAIAAGLGIQVAQVGLLATAFALTVVVSAVPLTMLSSRFAARTTLTATFAVWTVGVTIAATAGSFAQLAAGRVVTAIAHGLFWGIVAPTAASLFAPHLRAMTVTRVLVGSAAAGVIGTPLVTLAGDTVGWHVAYWGLAVLGLALAIALAFVLPGRIDTGMDDSPEDKEERPTKHTIGDVPSLKHFIRVLGVTLAMQVGMAITWTYIVSFYTDAAGVPSSVVPLLFALGGLVGVASTLMIGSFLAKHAVQTVGLGVLGVGASWVLYAIGQPWAALLGQIVVSAGWAVLVTGLLNWAMRHTPWRTDIGSSLYMVTANIGAALGPLVGAALVSAYGLSVLPLVSLGLTVIAAVVVATVDPKVVRRLEVPRQVRMALQQREELRQRRGEWSRRTESHAHRPIAAAWAVGQNAAQQSGAEGRSRMATAWARPRVNALLAHEARPLRRRPKPGSKQAAVLAAQRAAEVARAAQVAAEQELARIEAIHAAAEEHVASSEAVLVEADGPHEGVLTPEEQVAALQALDPYRTEE</sequence>
<dbReference type="InterPro" id="IPR020846">
    <property type="entry name" value="MFS_dom"/>
</dbReference>
<evidence type="ECO:0000256" key="5">
    <source>
        <dbReference type="ARBA" id="ARBA00023136"/>
    </source>
</evidence>
<dbReference type="PANTHER" id="PTHR43124">
    <property type="entry name" value="PURINE EFFLUX PUMP PBUE"/>
    <property type="match status" value="1"/>
</dbReference>
<feature type="transmembrane region" description="Helical" evidence="6">
    <location>
        <begin position="347"/>
        <end position="364"/>
    </location>
</feature>
<feature type="domain" description="Major facilitator superfamily (MFS) profile" evidence="7">
    <location>
        <begin position="74"/>
        <end position="456"/>
    </location>
</feature>
<dbReference type="InterPro" id="IPR011701">
    <property type="entry name" value="MFS"/>
</dbReference>
<comment type="subcellular location">
    <subcellularLocation>
        <location evidence="1">Cell membrane</location>
        <topology evidence="1">Multi-pass membrane protein</topology>
    </subcellularLocation>
</comment>
<keyword evidence="2" id="KW-1003">Cell membrane</keyword>
<dbReference type="InterPro" id="IPR036259">
    <property type="entry name" value="MFS_trans_sf"/>
</dbReference>
<keyword evidence="9" id="KW-1185">Reference proteome</keyword>
<dbReference type="RefSeq" id="WP_301129110.1">
    <property type="nucleotide sequence ID" value="NZ_JAUHPV010000006.1"/>
</dbReference>
<feature type="transmembrane region" description="Helical" evidence="6">
    <location>
        <begin position="202"/>
        <end position="221"/>
    </location>
</feature>
<dbReference type="InterPro" id="IPR050189">
    <property type="entry name" value="MFS_Efflux_Transporters"/>
</dbReference>
<dbReference type="EMBL" id="JAUHPV010000006">
    <property type="protein sequence ID" value="MDN4473507.1"/>
    <property type="molecule type" value="Genomic_DNA"/>
</dbReference>
<feature type="transmembrane region" description="Helical" evidence="6">
    <location>
        <begin position="227"/>
        <end position="248"/>
    </location>
</feature>
<name>A0ABT8G2Y2_9MICO</name>
<feature type="transmembrane region" description="Helical" evidence="6">
    <location>
        <begin position="73"/>
        <end position="95"/>
    </location>
</feature>
<dbReference type="PROSITE" id="PS50850">
    <property type="entry name" value="MFS"/>
    <property type="match status" value="1"/>
</dbReference>
<protein>
    <submittedName>
        <fullName evidence="8">MFS transporter</fullName>
    </submittedName>
</protein>
<reference evidence="8" key="1">
    <citation type="submission" date="2023-06" db="EMBL/GenBank/DDBJ databases">
        <title>SYSU T00b26.</title>
        <authorList>
            <person name="Gao L."/>
            <person name="Fang B.-Z."/>
            <person name="Li W.-J."/>
        </authorList>
    </citation>
    <scope>NUCLEOTIDE SEQUENCE</scope>
    <source>
        <strain evidence="8">SYSU T00b26</strain>
    </source>
</reference>
<evidence type="ECO:0000256" key="2">
    <source>
        <dbReference type="ARBA" id="ARBA00022475"/>
    </source>
</evidence>
<dbReference type="PANTHER" id="PTHR43124:SF3">
    <property type="entry name" value="CHLORAMPHENICOL EFFLUX PUMP RV0191"/>
    <property type="match status" value="1"/>
</dbReference>
<evidence type="ECO:0000313" key="9">
    <source>
        <dbReference type="Proteomes" id="UP001172738"/>
    </source>
</evidence>
<feature type="transmembrane region" description="Helical" evidence="6">
    <location>
        <begin position="172"/>
        <end position="190"/>
    </location>
</feature>
<accession>A0ABT8G2Y2</accession>
<evidence type="ECO:0000259" key="7">
    <source>
        <dbReference type="PROSITE" id="PS50850"/>
    </source>
</evidence>
<comment type="caution">
    <text evidence="8">The sequence shown here is derived from an EMBL/GenBank/DDBJ whole genome shotgun (WGS) entry which is preliminary data.</text>
</comment>
<dbReference type="Proteomes" id="UP001172738">
    <property type="component" value="Unassembled WGS sequence"/>
</dbReference>
<feature type="transmembrane region" description="Helical" evidence="6">
    <location>
        <begin position="107"/>
        <end position="131"/>
    </location>
</feature>
<proteinExistence type="predicted"/>
<dbReference type="Gene3D" id="1.20.1250.20">
    <property type="entry name" value="MFS general substrate transporter like domains"/>
    <property type="match status" value="1"/>
</dbReference>
<dbReference type="Pfam" id="PF07690">
    <property type="entry name" value="MFS_1"/>
    <property type="match status" value="1"/>
</dbReference>
<evidence type="ECO:0000256" key="6">
    <source>
        <dbReference type="SAM" id="Phobius"/>
    </source>
</evidence>
<evidence type="ECO:0000256" key="3">
    <source>
        <dbReference type="ARBA" id="ARBA00022692"/>
    </source>
</evidence>
<dbReference type="SUPFAM" id="SSF103473">
    <property type="entry name" value="MFS general substrate transporter"/>
    <property type="match status" value="1"/>
</dbReference>